<reference evidence="3 4" key="2">
    <citation type="journal article" date="2019" name="Science, e1252229">
        <title>Invertible promoters mediate bacterial phase variation, antibiotic resistance, and host adaptation in the gut.</title>
        <authorList>
            <person name="Jiang X."/>
            <person name="Hall A.B."/>
            <person name="Arthur T.D."/>
            <person name="Plichta D.R."/>
            <person name="Covington C.T."/>
            <person name="Poyet M."/>
            <person name="Crothers J."/>
            <person name="Moses P.L."/>
            <person name="Tolonen A.C."/>
            <person name="Vlamakis H."/>
            <person name="Alm E.J."/>
            <person name="Xavier R.J."/>
        </authorList>
    </citation>
    <scope>NUCLEOTIDE SEQUENCE [LARGE SCALE GENOMIC DNA]</scope>
    <source>
        <strain evidence="3">Bj_0095</strain>
        <strain evidence="4">bj_0095</strain>
    </source>
</reference>
<dbReference type="Proteomes" id="UP000291917">
    <property type="component" value="Unassembled WGS sequence"/>
</dbReference>
<evidence type="ECO:0000313" key="2">
    <source>
        <dbReference type="EMBL" id="KAA5269340.1"/>
    </source>
</evidence>
<keyword evidence="1" id="KW-0812">Transmembrane</keyword>
<dbReference type="RefSeq" id="WP_130089179.1">
    <property type="nucleotide sequence ID" value="NZ_RCXL01000037.1"/>
</dbReference>
<keyword evidence="1" id="KW-1133">Transmembrane helix</keyword>
<keyword evidence="5" id="KW-1185">Reference proteome</keyword>
<dbReference type="AlphaFoldDB" id="A0A4Q5GLJ9"/>
<dbReference type="Proteomes" id="UP000335496">
    <property type="component" value="Unassembled WGS sequence"/>
</dbReference>
<evidence type="ECO:0000313" key="3">
    <source>
        <dbReference type="EMBL" id="RYT69261.1"/>
    </source>
</evidence>
<protein>
    <submittedName>
        <fullName evidence="3">Uncharacterized protein</fullName>
    </submittedName>
</protein>
<name>A0A4Q5GLJ9_9BACE</name>
<evidence type="ECO:0000313" key="5">
    <source>
        <dbReference type="Proteomes" id="UP000335496"/>
    </source>
</evidence>
<dbReference type="EMBL" id="VVZX01000035">
    <property type="protein sequence ID" value="KAA5269340.1"/>
    <property type="molecule type" value="Genomic_DNA"/>
</dbReference>
<sequence length="210" mass="24068">MDLMKFKTVDQAFKTTVMVAVICCLIMGVSFSAAAIYLSNKIDNVLEKALVLDASGQVYNATSIEVDAMRKFEYEDHIKKFVSLWYSFDESTYERNIEEALHLIGNQGKMLFNEYNDVNMLNSLIQKNLRYGIIIKDLRVDMQTIPVSGEVLFTQTGYRARGSIARDVSVKFTLYDVSRSAENSHGVKIDNWEVRYSEPREITDEEQLND</sequence>
<gene>
    <name evidence="3" type="ORF">EAJ03_17440</name>
    <name evidence="2" type="ORF">F2Z23_17850</name>
</gene>
<evidence type="ECO:0000313" key="4">
    <source>
        <dbReference type="Proteomes" id="UP000291917"/>
    </source>
</evidence>
<comment type="caution">
    <text evidence="3">The sequence shown here is derived from an EMBL/GenBank/DDBJ whole genome shotgun (WGS) entry which is preliminary data.</text>
</comment>
<feature type="transmembrane region" description="Helical" evidence="1">
    <location>
        <begin position="12"/>
        <end position="38"/>
    </location>
</feature>
<dbReference type="EMBL" id="RCXL01000037">
    <property type="protein sequence ID" value="RYT69261.1"/>
    <property type="molecule type" value="Genomic_DNA"/>
</dbReference>
<organism evidence="3 4">
    <name type="scientific">Bacteroides eggerthii</name>
    <dbReference type="NCBI Taxonomy" id="28111"/>
    <lineage>
        <taxon>Bacteria</taxon>
        <taxon>Pseudomonadati</taxon>
        <taxon>Bacteroidota</taxon>
        <taxon>Bacteroidia</taxon>
        <taxon>Bacteroidales</taxon>
        <taxon>Bacteroidaceae</taxon>
        <taxon>Bacteroides</taxon>
    </lineage>
</organism>
<keyword evidence="1" id="KW-0472">Membrane</keyword>
<evidence type="ECO:0000256" key="1">
    <source>
        <dbReference type="SAM" id="Phobius"/>
    </source>
</evidence>
<reference evidence="2 5" key="1">
    <citation type="journal article" date="2019" name="Nat. Med.">
        <title>A library of human gut bacterial isolates paired with longitudinal multiomics data enables mechanistic microbiome research.</title>
        <authorList>
            <person name="Poyet M."/>
            <person name="Groussin M."/>
            <person name="Gibbons S.M."/>
            <person name="Avila-Pacheco J."/>
            <person name="Jiang X."/>
            <person name="Kearney S.M."/>
            <person name="Perrotta A.R."/>
            <person name="Berdy B."/>
            <person name="Zhao S."/>
            <person name="Lieberman T.D."/>
            <person name="Swanson P.K."/>
            <person name="Smith M."/>
            <person name="Roesemann S."/>
            <person name="Alexander J.E."/>
            <person name="Rich S.A."/>
            <person name="Livny J."/>
            <person name="Vlamakis H."/>
            <person name="Clish C."/>
            <person name="Bullock K."/>
            <person name="Deik A."/>
            <person name="Scott J."/>
            <person name="Pierce K.A."/>
            <person name="Xavier R.J."/>
            <person name="Alm E.J."/>
        </authorList>
    </citation>
    <scope>NUCLEOTIDE SEQUENCE [LARGE SCALE GENOMIC DNA]</scope>
    <source>
        <strain evidence="2 5">BIOML-A1</strain>
    </source>
</reference>
<proteinExistence type="predicted"/>
<accession>A0A4Q5GLJ9</accession>